<reference evidence="1 2" key="1">
    <citation type="submission" date="2016-05" db="EMBL/GenBank/DDBJ databases">
        <title>Complete genome sequence of a phthalic acid esters degrading Mycobacterium sp. YC-RL4.</title>
        <authorList>
            <person name="Ren L."/>
            <person name="Fan S."/>
            <person name="Ruth N."/>
            <person name="Jia Y."/>
            <person name="Wang J."/>
            <person name="Qiao C."/>
        </authorList>
    </citation>
    <scope>NUCLEOTIDE SEQUENCE [LARGE SCALE GENOMIC DNA]</scope>
    <source>
        <strain evidence="1 2">YC-RL4</strain>
    </source>
</reference>
<proteinExistence type="predicted"/>
<keyword evidence="2" id="KW-1185">Reference proteome</keyword>
<dbReference type="RefSeq" id="WP_068000053.1">
    <property type="nucleotide sequence ID" value="NZ_CP015596.1"/>
</dbReference>
<evidence type="ECO:0000313" key="2">
    <source>
        <dbReference type="Proteomes" id="UP000077143"/>
    </source>
</evidence>
<dbReference type="OrthoDB" id="4696350at2"/>
<evidence type="ECO:0000313" key="1">
    <source>
        <dbReference type="EMBL" id="ANE81942.1"/>
    </source>
</evidence>
<dbReference type="AlphaFoldDB" id="A0A172URZ1"/>
<organism evidence="1 2">
    <name type="scientific">Mycobacterium adipatum</name>
    <dbReference type="NCBI Taxonomy" id="1682113"/>
    <lineage>
        <taxon>Bacteria</taxon>
        <taxon>Bacillati</taxon>
        <taxon>Actinomycetota</taxon>
        <taxon>Actinomycetes</taxon>
        <taxon>Mycobacteriales</taxon>
        <taxon>Mycobacteriaceae</taxon>
        <taxon>Mycobacterium</taxon>
    </lineage>
</organism>
<gene>
    <name evidence="1" type="ORF">A7U43_24135</name>
</gene>
<accession>A0A172URZ1</accession>
<dbReference type="KEGG" id="madi:A7U43_24135"/>
<dbReference type="EMBL" id="CP015596">
    <property type="protein sequence ID" value="ANE81942.1"/>
    <property type="molecule type" value="Genomic_DNA"/>
</dbReference>
<evidence type="ECO:0008006" key="3">
    <source>
        <dbReference type="Google" id="ProtNLM"/>
    </source>
</evidence>
<name>A0A172URZ1_9MYCO</name>
<sequence length="285" mass="31541">MSTPFLGPEALRAGLLTRGQLRSRYVAAHPRVYVRKDVPQRLSSRIVAAWLWSDRQAVIAGRAAAFLHGARWVDDHVPIELITRHGRRRPGVVVREEKLADDEICRIGDLAVTSPARTALDLARFLSPAEAVAHLDGLAAVTGISAAEVLTSAARYPGLRGIRQARIALDLMDPGSQSPKESWLRLILVHGGFPRPRTQIPVTDGVNTAYLDMGYDGPKVGFDYDGALHQTDRRRFVHDIGRAEMIDRQGWIDIHVVAEHSKAFILHRAREAFARRGHPVPPISP</sequence>
<dbReference type="STRING" id="1682113.A7U43_24135"/>
<dbReference type="Proteomes" id="UP000077143">
    <property type="component" value="Chromosome"/>
</dbReference>
<protein>
    <recommendedName>
        <fullName evidence="3">AbiEi antitoxin C-terminal domain-containing protein</fullName>
    </recommendedName>
</protein>